<comment type="caution">
    <text evidence="3">The sequence shown here is derived from an EMBL/GenBank/DDBJ whole genome shotgun (WGS) entry which is preliminary data.</text>
</comment>
<dbReference type="Pfam" id="PF05050">
    <property type="entry name" value="Methyltransf_21"/>
    <property type="match status" value="1"/>
</dbReference>
<dbReference type="STRING" id="34508.A0A4U5MDE5"/>
<dbReference type="OrthoDB" id="5775722at2759"/>
<dbReference type="PANTHER" id="PTHR22989:SF3">
    <property type="entry name" value="METHYLTRANSFERASE FKBM DOMAIN-CONTAINING PROTEIN"/>
    <property type="match status" value="1"/>
</dbReference>
<sequence length="323" mass="37390">MNFNLFVLLAVLIFLLIVYNLSRSSDNEANVVLTVCPDNGTFSPKFMSAEVVKSEEKKGDPWKEEKFHLRSQCFYTAFYNTPDGHVWDKLSEATTYCQSKIQLKEESIKALQNDDEVKHYLMPLEGVSLNNCHQITLGIGHDVKVETKLKEMFPTCGFQGADPITKVNEKIYKPIGTYHPFAVGNQSKTEWTMVKEDPSTQAYTNKEFVHVELVEFLRDHAKIPPMDLIDQLLLDIEYAEYAMFDYFYKGGKLDQAGYTICQWNGEFHGPNEVQKAAFGQFLKRISHEERYLYFNAVQGWHTRLFFVNVEDSRCYDRYVAGRL</sequence>
<feature type="signal peptide" evidence="1">
    <location>
        <begin position="1"/>
        <end position="24"/>
    </location>
</feature>
<evidence type="ECO:0000313" key="3">
    <source>
        <dbReference type="EMBL" id="TKR67144.1"/>
    </source>
</evidence>
<name>A0A4U5MDE5_STECR</name>
<keyword evidence="1" id="KW-0732">Signal</keyword>
<organism evidence="3 4">
    <name type="scientific">Steinernema carpocapsae</name>
    <name type="common">Entomopathogenic nematode</name>
    <dbReference type="NCBI Taxonomy" id="34508"/>
    <lineage>
        <taxon>Eukaryota</taxon>
        <taxon>Metazoa</taxon>
        <taxon>Ecdysozoa</taxon>
        <taxon>Nematoda</taxon>
        <taxon>Chromadorea</taxon>
        <taxon>Rhabditida</taxon>
        <taxon>Tylenchina</taxon>
        <taxon>Panagrolaimomorpha</taxon>
        <taxon>Strongyloidoidea</taxon>
        <taxon>Steinernematidae</taxon>
        <taxon>Steinernema</taxon>
    </lineage>
</organism>
<dbReference type="Proteomes" id="UP000298663">
    <property type="component" value="Unassembled WGS sequence"/>
</dbReference>
<dbReference type="AlphaFoldDB" id="A0A4U5MDE5"/>
<evidence type="ECO:0000256" key="1">
    <source>
        <dbReference type="SAM" id="SignalP"/>
    </source>
</evidence>
<dbReference type="PANTHER" id="PTHR22989">
    <property type="entry name" value="UNCHARACTERIZED DUF13 C.ELEGANS"/>
    <property type="match status" value="1"/>
</dbReference>
<keyword evidence="4" id="KW-1185">Reference proteome</keyword>
<feature type="chain" id="PRO_5020997276" description="Methyltransferase FkbM domain-containing protein" evidence="1">
    <location>
        <begin position="25"/>
        <end position="323"/>
    </location>
</feature>
<reference evidence="3 4" key="2">
    <citation type="journal article" date="2019" name="G3 (Bethesda)">
        <title>Hybrid Assembly of the Genome of the Entomopathogenic Nematode Steinernema carpocapsae Identifies the X-Chromosome.</title>
        <authorList>
            <person name="Serra L."/>
            <person name="Macchietto M."/>
            <person name="Macias-Munoz A."/>
            <person name="McGill C.J."/>
            <person name="Rodriguez I.M."/>
            <person name="Rodriguez B."/>
            <person name="Murad R."/>
            <person name="Mortazavi A."/>
        </authorList>
    </citation>
    <scope>NUCLEOTIDE SEQUENCE [LARGE SCALE GENOMIC DNA]</scope>
    <source>
        <strain evidence="3 4">ALL</strain>
    </source>
</reference>
<proteinExistence type="predicted"/>
<dbReference type="InterPro" id="IPR006342">
    <property type="entry name" value="FkbM_mtfrase"/>
</dbReference>
<feature type="domain" description="Methyltransferase FkbM" evidence="2">
    <location>
        <begin position="128"/>
        <end position="285"/>
    </location>
</feature>
<dbReference type="EMBL" id="AZBU02000008">
    <property type="protein sequence ID" value="TKR67144.1"/>
    <property type="molecule type" value="Genomic_DNA"/>
</dbReference>
<gene>
    <name evidence="3" type="ORF">L596_023342</name>
</gene>
<protein>
    <recommendedName>
        <fullName evidence="2">Methyltransferase FkbM domain-containing protein</fullName>
    </recommendedName>
</protein>
<evidence type="ECO:0000259" key="2">
    <source>
        <dbReference type="Pfam" id="PF05050"/>
    </source>
</evidence>
<evidence type="ECO:0000313" key="4">
    <source>
        <dbReference type="Proteomes" id="UP000298663"/>
    </source>
</evidence>
<accession>A0A4U5MDE5</accession>
<reference evidence="3 4" key="1">
    <citation type="journal article" date="2015" name="Genome Biol.">
        <title>Comparative genomics of Steinernema reveals deeply conserved gene regulatory networks.</title>
        <authorList>
            <person name="Dillman A.R."/>
            <person name="Macchietto M."/>
            <person name="Porter C.F."/>
            <person name="Rogers A."/>
            <person name="Williams B."/>
            <person name="Antoshechkin I."/>
            <person name="Lee M.M."/>
            <person name="Goodwin Z."/>
            <person name="Lu X."/>
            <person name="Lewis E.E."/>
            <person name="Goodrich-Blair H."/>
            <person name="Stock S.P."/>
            <person name="Adams B.J."/>
            <person name="Sternberg P.W."/>
            <person name="Mortazavi A."/>
        </authorList>
    </citation>
    <scope>NUCLEOTIDE SEQUENCE [LARGE SCALE GENOMIC DNA]</scope>
    <source>
        <strain evidence="3 4">ALL</strain>
    </source>
</reference>